<evidence type="ECO:0000259" key="2">
    <source>
        <dbReference type="Pfam" id="PF01738"/>
    </source>
</evidence>
<dbReference type="SUPFAM" id="SSF53474">
    <property type="entry name" value="alpha/beta-Hydrolases"/>
    <property type="match status" value="1"/>
</dbReference>
<dbReference type="InterPro" id="IPR002925">
    <property type="entry name" value="Dienelactn_hydro"/>
</dbReference>
<feature type="domain" description="Dienelactone hydrolase" evidence="2">
    <location>
        <begin position="39"/>
        <end position="97"/>
    </location>
</feature>
<reference evidence="4" key="1">
    <citation type="journal article" date="2019" name="Microbiol. Resour. Announc.">
        <title>Complete Genome Sequence of Halomonas olivaria, a Moderately Halophilic Bacterium Isolated from Olive Processing Effluents, Obtained by Nanopore Sequencing.</title>
        <authorList>
            <person name="Nagata S."/>
            <person name="Ii K.M."/>
            <person name="Tsukimi T."/>
            <person name="Miura M.C."/>
            <person name="Galipon J."/>
            <person name="Arakawa K."/>
        </authorList>
    </citation>
    <scope>NUCLEOTIDE SEQUENCE [LARGE SCALE GENOMIC DNA]</scope>
    <source>
        <strain evidence="4">TYRC17</strain>
    </source>
</reference>
<protein>
    <recommendedName>
        <fullName evidence="2">Dienelactone hydrolase domain-containing protein</fullName>
    </recommendedName>
</protein>
<accession>A0ABN5X245</accession>
<proteinExistence type="predicted"/>
<gene>
    <name evidence="3" type="ORF">HORIV_35840</name>
</gene>
<feature type="chain" id="PRO_5045745207" description="Dienelactone hydrolase domain-containing protein" evidence="1">
    <location>
        <begin position="23"/>
        <end position="115"/>
    </location>
</feature>
<name>A0ABN5X245_9GAMM</name>
<feature type="signal peptide" evidence="1">
    <location>
        <begin position="1"/>
        <end position="22"/>
    </location>
</feature>
<keyword evidence="4" id="KW-1185">Reference proteome</keyword>
<evidence type="ECO:0000313" key="3">
    <source>
        <dbReference type="EMBL" id="BBI51163.1"/>
    </source>
</evidence>
<dbReference type="Proteomes" id="UP000289555">
    <property type="component" value="Chromosome"/>
</dbReference>
<organism evidence="3 4">
    <name type="scientific">Vreelandella olivaria</name>
    <dbReference type="NCBI Taxonomy" id="390919"/>
    <lineage>
        <taxon>Bacteria</taxon>
        <taxon>Pseudomonadati</taxon>
        <taxon>Pseudomonadota</taxon>
        <taxon>Gammaproteobacteria</taxon>
        <taxon>Oceanospirillales</taxon>
        <taxon>Halomonadaceae</taxon>
        <taxon>Vreelandella</taxon>
    </lineage>
</organism>
<evidence type="ECO:0000256" key="1">
    <source>
        <dbReference type="SAM" id="SignalP"/>
    </source>
</evidence>
<keyword evidence="1" id="KW-0732">Signal</keyword>
<dbReference type="InterPro" id="IPR029058">
    <property type="entry name" value="AB_hydrolase_fold"/>
</dbReference>
<dbReference type="Pfam" id="PF01738">
    <property type="entry name" value="DLH"/>
    <property type="match status" value="1"/>
</dbReference>
<dbReference type="EMBL" id="AP019416">
    <property type="protein sequence ID" value="BBI51163.1"/>
    <property type="molecule type" value="Genomic_DNA"/>
</dbReference>
<sequence>MKKILLTTTALPLLALSFPAMAFSPAGEDIAYRVNDEDFQGYFVSAADNAKGSVLIVHDWDGLDDYERQRADMLADEGYDVFAVDLLAKATALKQSRISAPRPTDSTRIEKECAR</sequence>
<evidence type="ECO:0000313" key="4">
    <source>
        <dbReference type="Proteomes" id="UP000289555"/>
    </source>
</evidence>
<dbReference type="Gene3D" id="3.40.50.1820">
    <property type="entry name" value="alpha/beta hydrolase"/>
    <property type="match status" value="1"/>
</dbReference>